<evidence type="ECO:0000256" key="11">
    <source>
        <dbReference type="RuleBase" id="RU363047"/>
    </source>
</evidence>
<keyword evidence="11" id="KW-0716">Sensory transduction</keyword>
<dbReference type="PROSITE" id="PS00237">
    <property type="entry name" value="G_PROTEIN_RECEP_F1_1"/>
    <property type="match status" value="1"/>
</dbReference>
<keyword evidence="7 11" id="KW-0472">Membrane</keyword>
<evidence type="ECO:0000256" key="8">
    <source>
        <dbReference type="ARBA" id="ARBA00023170"/>
    </source>
</evidence>
<dbReference type="Proteomes" id="UP001652622">
    <property type="component" value="Unplaced"/>
</dbReference>
<dbReference type="RefSeq" id="XP_060549651.1">
    <property type="nucleotide sequence ID" value="XM_060693668.1"/>
</dbReference>
<evidence type="ECO:0000256" key="4">
    <source>
        <dbReference type="ARBA" id="ARBA00022725"/>
    </source>
</evidence>
<feature type="transmembrane region" description="Helical" evidence="11">
    <location>
        <begin position="270"/>
        <end position="288"/>
    </location>
</feature>
<evidence type="ECO:0000256" key="5">
    <source>
        <dbReference type="ARBA" id="ARBA00022989"/>
    </source>
</evidence>
<accession>A0ABM3ZMQ7</accession>
<evidence type="ECO:0000256" key="7">
    <source>
        <dbReference type="ARBA" id="ARBA00023136"/>
    </source>
</evidence>
<dbReference type="PROSITE" id="PS50262">
    <property type="entry name" value="G_PROTEIN_RECEP_F1_2"/>
    <property type="match status" value="1"/>
</dbReference>
<feature type="transmembrane region" description="Helical" evidence="11">
    <location>
        <begin position="58"/>
        <end position="76"/>
    </location>
</feature>
<dbReference type="CDD" id="cd15227">
    <property type="entry name" value="7tmA_OR14-like"/>
    <property type="match status" value="1"/>
</dbReference>
<dbReference type="PANTHER" id="PTHR26452">
    <property type="entry name" value="OLFACTORY RECEPTOR"/>
    <property type="match status" value="1"/>
</dbReference>
<dbReference type="PRINTS" id="PR00237">
    <property type="entry name" value="GPCRRHODOPSN"/>
</dbReference>
<organism evidence="13 14">
    <name type="scientific">Pantherophis guttatus</name>
    <name type="common">Corn snake</name>
    <name type="synonym">Elaphe guttata</name>
    <dbReference type="NCBI Taxonomy" id="94885"/>
    <lineage>
        <taxon>Eukaryota</taxon>
        <taxon>Metazoa</taxon>
        <taxon>Chordata</taxon>
        <taxon>Craniata</taxon>
        <taxon>Vertebrata</taxon>
        <taxon>Euteleostomi</taxon>
        <taxon>Lepidosauria</taxon>
        <taxon>Squamata</taxon>
        <taxon>Bifurcata</taxon>
        <taxon>Unidentata</taxon>
        <taxon>Episquamata</taxon>
        <taxon>Toxicofera</taxon>
        <taxon>Serpentes</taxon>
        <taxon>Colubroidea</taxon>
        <taxon>Colubridae</taxon>
        <taxon>Colubrinae</taxon>
        <taxon>Pantherophis</taxon>
    </lineage>
</organism>
<comment type="similarity">
    <text evidence="10">Belongs to the G-protein coupled receptor 1 family.</text>
</comment>
<dbReference type="SUPFAM" id="SSF81321">
    <property type="entry name" value="Family A G protein-coupled receptor-like"/>
    <property type="match status" value="1"/>
</dbReference>
<evidence type="ECO:0000256" key="2">
    <source>
        <dbReference type="ARBA" id="ARBA00022475"/>
    </source>
</evidence>
<sequence>MLNASDISTFILLGFSDQVDKNMLYFILYLVIYITSLIANVLIILVVSLHHSLHTPMYFFLINLSVTDLGSISVTMPKAMINAVLNSREISYSGCITQVFSLLFFGMSDFFLLTGMAYDRYVAICDPLHYETIMGRKTCLQLAAMAWISALLYSTLHTCGTFAISFCSNVLNDFFCDVSQLLKISCDDSYLIEVGFILFSIVGIACPCFSFIIVSYVKIFKSVFKIATFQRQNKAFSTCIPHLIVVSLFVSTASVNLLKPPSVSPSNVEIVITVLYSVVPSLINPIVYTMRNREIQVGLCSMLKSTITSRNQS</sequence>
<dbReference type="Gene3D" id="1.20.1070.10">
    <property type="entry name" value="Rhodopsin 7-helix transmembrane proteins"/>
    <property type="match status" value="1"/>
</dbReference>
<evidence type="ECO:0000313" key="13">
    <source>
        <dbReference type="Proteomes" id="UP001652622"/>
    </source>
</evidence>
<reference evidence="14" key="1">
    <citation type="submission" date="2025-08" db="UniProtKB">
        <authorList>
            <consortium name="RefSeq"/>
        </authorList>
    </citation>
    <scope>IDENTIFICATION</scope>
    <source>
        <tissue evidence="14">Blood</tissue>
    </source>
</reference>
<dbReference type="InterPro" id="IPR050516">
    <property type="entry name" value="Olfactory_GPCR"/>
</dbReference>
<evidence type="ECO:0000256" key="9">
    <source>
        <dbReference type="ARBA" id="ARBA00023224"/>
    </source>
</evidence>
<evidence type="ECO:0000256" key="10">
    <source>
        <dbReference type="RuleBase" id="RU000688"/>
    </source>
</evidence>
<keyword evidence="4 11" id="KW-0552">Olfaction</keyword>
<name>A0ABM3ZMQ7_PANGU</name>
<dbReference type="InterPro" id="IPR017452">
    <property type="entry name" value="GPCR_Rhodpsn_7TM"/>
</dbReference>
<dbReference type="Pfam" id="PF13853">
    <property type="entry name" value="7tm_4"/>
    <property type="match status" value="1"/>
</dbReference>
<evidence type="ECO:0000256" key="6">
    <source>
        <dbReference type="ARBA" id="ARBA00023040"/>
    </source>
</evidence>
<dbReference type="GeneID" id="117668721"/>
<evidence type="ECO:0000259" key="12">
    <source>
        <dbReference type="PROSITE" id="PS50262"/>
    </source>
</evidence>
<keyword evidence="9 10" id="KW-0807">Transducer</keyword>
<gene>
    <name evidence="14" type="primary">LOC117668721</name>
</gene>
<feature type="transmembrane region" description="Helical" evidence="11">
    <location>
        <begin position="190"/>
        <end position="214"/>
    </location>
</feature>
<keyword evidence="8 10" id="KW-0675">Receptor</keyword>
<dbReference type="InterPro" id="IPR000725">
    <property type="entry name" value="Olfact_rcpt"/>
</dbReference>
<evidence type="ECO:0000256" key="3">
    <source>
        <dbReference type="ARBA" id="ARBA00022692"/>
    </source>
</evidence>
<feature type="transmembrane region" description="Helical" evidence="11">
    <location>
        <begin position="235"/>
        <end position="258"/>
    </location>
</feature>
<evidence type="ECO:0000313" key="14">
    <source>
        <dbReference type="RefSeq" id="XP_060549651.1"/>
    </source>
</evidence>
<comment type="subcellular location">
    <subcellularLocation>
        <location evidence="1 11">Cell membrane</location>
        <topology evidence="1 11">Multi-pass membrane protein</topology>
    </subcellularLocation>
</comment>
<protein>
    <recommendedName>
        <fullName evidence="11">Olfactory receptor</fullName>
    </recommendedName>
</protein>
<dbReference type="PRINTS" id="PR00245">
    <property type="entry name" value="OLFACTORYR"/>
</dbReference>
<feature type="domain" description="G-protein coupled receptors family 1 profile" evidence="12">
    <location>
        <begin position="39"/>
        <end position="288"/>
    </location>
</feature>
<feature type="transmembrane region" description="Helical" evidence="11">
    <location>
        <begin position="139"/>
        <end position="164"/>
    </location>
</feature>
<feature type="transmembrane region" description="Helical" evidence="11">
    <location>
        <begin position="96"/>
        <end position="118"/>
    </location>
</feature>
<keyword evidence="13" id="KW-1185">Reference proteome</keyword>
<keyword evidence="3 10" id="KW-0812">Transmembrane</keyword>
<dbReference type="InterPro" id="IPR000276">
    <property type="entry name" value="GPCR_Rhodpsn"/>
</dbReference>
<evidence type="ECO:0000256" key="1">
    <source>
        <dbReference type="ARBA" id="ARBA00004651"/>
    </source>
</evidence>
<feature type="transmembrane region" description="Helical" evidence="11">
    <location>
        <begin position="23"/>
        <end position="46"/>
    </location>
</feature>
<proteinExistence type="inferred from homology"/>
<keyword evidence="6 10" id="KW-0297">G-protein coupled receptor</keyword>
<keyword evidence="2 11" id="KW-1003">Cell membrane</keyword>
<keyword evidence="5 11" id="KW-1133">Transmembrane helix</keyword>